<sequence length="689" mass="77620">MPAPTTRSPEPRPKERVELFQQHLSDIQTKLANIDEKHKPIRKERNDETDGEWINMLKSELKDRSLNSKDSKNTQEIKENIAVKDTHKTKDDKKHSKLCSKCHNPVATVDKIVLNNLVLHRGCLTCTRCGTMLRLSEIRSKTVTECLSVNKRGKEEASNLDYLCILCCKNKVNNNSNNNVSERMISSFDDKPTMKKAPLTPPPSLPSNNTLSSTNVDKYESRLKERMKWKEIFLLNNNDIDLRSKEPKSEELISKIDNSNNKEEDKKGTTPEPKRLLNERIEYENTSISFELYDEDELTKLLNLESDQWDSEEDETETSGSWEESDSTDNDFDSDEFDMSDNLDANSSKVANGSKKVVESTVEVVSKVDSESSATEKIIEKSEKKERPMLTIELKKEESDHSNGSIDNEIEDIATPVNAIKEFNSVLRKMEFRDDKASDSDATISSVSFKGSSHFEDINLISVIDGEDESPPVKKDVKPPTPTAFSKLQSPKQTYFKVDLPKLSVFNFDNYKPFDETKPGVTTSASTTTMTSTNVKPASTTTYSKIPVLSTRIAAANATTNNSSTQRLPTYSGSFTEKLLQRCRSTPALSNKDAFTRWGTQSSLLTAGTPNSPSNKLCFEKRLSFPPKNKETKISPETPSISKLPFADSETNVDDLRSPRLVNIQSPKRQPPEAAPRACVSHHHHRFKD</sequence>
<evidence type="ECO:0000313" key="3">
    <source>
        <dbReference type="Proteomes" id="UP000288716"/>
    </source>
</evidence>
<dbReference type="Proteomes" id="UP000288716">
    <property type="component" value="Unassembled WGS sequence"/>
</dbReference>
<feature type="compositionally biased region" description="Basic residues" evidence="1">
    <location>
        <begin position="680"/>
        <end position="689"/>
    </location>
</feature>
<organism evidence="2 3">
    <name type="scientific">Leptotrombidium deliense</name>
    <dbReference type="NCBI Taxonomy" id="299467"/>
    <lineage>
        <taxon>Eukaryota</taxon>
        <taxon>Metazoa</taxon>
        <taxon>Ecdysozoa</taxon>
        <taxon>Arthropoda</taxon>
        <taxon>Chelicerata</taxon>
        <taxon>Arachnida</taxon>
        <taxon>Acari</taxon>
        <taxon>Acariformes</taxon>
        <taxon>Trombidiformes</taxon>
        <taxon>Prostigmata</taxon>
        <taxon>Anystina</taxon>
        <taxon>Parasitengona</taxon>
        <taxon>Trombiculoidea</taxon>
        <taxon>Trombiculidae</taxon>
        <taxon>Leptotrombidium</taxon>
    </lineage>
</organism>
<dbReference type="VEuPathDB" id="VectorBase:LDEU003827"/>
<comment type="caution">
    <text evidence="2">The sequence shown here is derived from an EMBL/GenBank/DDBJ whole genome shotgun (WGS) entry which is preliminary data.</text>
</comment>
<feature type="region of interest" description="Disordered" evidence="1">
    <location>
        <begin position="247"/>
        <end position="276"/>
    </location>
</feature>
<reference evidence="2 3" key="1">
    <citation type="journal article" date="2018" name="Gigascience">
        <title>Genomes of trombidid mites reveal novel predicted allergens and laterally-transferred genes associated with secondary metabolism.</title>
        <authorList>
            <person name="Dong X."/>
            <person name="Chaisiri K."/>
            <person name="Xia D."/>
            <person name="Armstrong S.D."/>
            <person name="Fang Y."/>
            <person name="Donnelly M.J."/>
            <person name="Kadowaki T."/>
            <person name="McGarry J.W."/>
            <person name="Darby A.C."/>
            <person name="Makepeace B.L."/>
        </authorList>
    </citation>
    <scope>NUCLEOTIDE SEQUENCE [LARGE SCALE GENOMIC DNA]</scope>
    <source>
        <strain evidence="2">UoL-UT</strain>
    </source>
</reference>
<proteinExistence type="predicted"/>
<gene>
    <name evidence="2" type="ORF">B4U80_06306</name>
</gene>
<feature type="region of interest" description="Disordered" evidence="1">
    <location>
        <begin position="466"/>
        <end position="486"/>
    </location>
</feature>
<evidence type="ECO:0000256" key="1">
    <source>
        <dbReference type="SAM" id="MobiDB-lite"/>
    </source>
</evidence>
<feature type="region of interest" description="Disordered" evidence="1">
    <location>
        <begin position="64"/>
        <end position="90"/>
    </location>
</feature>
<dbReference type="EMBL" id="NCKV01001513">
    <property type="protein sequence ID" value="RWS28214.1"/>
    <property type="molecule type" value="Genomic_DNA"/>
</dbReference>
<dbReference type="Gene3D" id="2.10.110.10">
    <property type="entry name" value="Cysteine Rich Protein"/>
    <property type="match status" value="1"/>
</dbReference>
<dbReference type="AlphaFoldDB" id="A0A443SL10"/>
<evidence type="ECO:0008006" key="4">
    <source>
        <dbReference type="Google" id="ProtNLM"/>
    </source>
</evidence>
<dbReference type="STRING" id="299467.A0A443SL10"/>
<evidence type="ECO:0000313" key="2">
    <source>
        <dbReference type="EMBL" id="RWS28214.1"/>
    </source>
</evidence>
<feature type="region of interest" description="Disordered" evidence="1">
    <location>
        <begin position="304"/>
        <end position="358"/>
    </location>
</feature>
<keyword evidence="3" id="KW-1185">Reference proteome</keyword>
<accession>A0A443SL10</accession>
<name>A0A443SL10_9ACAR</name>
<feature type="region of interest" description="Disordered" evidence="1">
    <location>
        <begin position="628"/>
        <end position="689"/>
    </location>
</feature>
<feature type="compositionally biased region" description="Acidic residues" evidence="1">
    <location>
        <begin position="307"/>
        <end position="341"/>
    </location>
</feature>
<feature type="compositionally biased region" description="Low complexity" evidence="1">
    <location>
        <begin position="206"/>
        <end position="215"/>
    </location>
</feature>
<feature type="region of interest" description="Disordered" evidence="1">
    <location>
        <begin position="190"/>
        <end position="216"/>
    </location>
</feature>
<dbReference type="OrthoDB" id="6129702at2759"/>
<protein>
    <recommendedName>
        <fullName evidence="4">LIM zinc-binding domain-containing protein</fullName>
    </recommendedName>
</protein>